<keyword evidence="3" id="KW-1185">Reference proteome</keyword>
<protein>
    <submittedName>
        <fullName evidence="2">Uncharacterized protein</fullName>
    </submittedName>
</protein>
<comment type="caution">
    <text evidence="2">The sequence shown here is derived from an EMBL/GenBank/DDBJ whole genome shotgun (WGS) entry which is preliminary data.</text>
</comment>
<sequence length="59" mass="6442">MKTAAPQGANKQNSITKKRTPVRQLDNTALPESKKAKAGRKQPVSTLSSLVISYQEMQS</sequence>
<dbReference type="EMBL" id="JACHHN010000005">
    <property type="protein sequence ID" value="MBB5192048.1"/>
    <property type="molecule type" value="Genomic_DNA"/>
</dbReference>
<dbReference type="Proteomes" id="UP000543030">
    <property type="component" value="Unassembled WGS sequence"/>
</dbReference>
<feature type="region of interest" description="Disordered" evidence="1">
    <location>
        <begin position="1"/>
        <end position="48"/>
    </location>
</feature>
<gene>
    <name evidence="2" type="ORF">HNQ50_002785</name>
</gene>
<name>A0A840RHP8_9NEIS</name>
<reference evidence="2 3" key="1">
    <citation type="submission" date="2020-08" db="EMBL/GenBank/DDBJ databases">
        <title>Genomic Encyclopedia of Type Strains, Phase IV (KMG-IV): sequencing the most valuable type-strain genomes for metagenomic binning, comparative biology and taxonomic classification.</title>
        <authorList>
            <person name="Goeker M."/>
        </authorList>
    </citation>
    <scope>NUCLEOTIDE SEQUENCE [LARGE SCALE GENOMIC DNA]</scope>
    <source>
        <strain evidence="2 3">DSM 18233</strain>
    </source>
</reference>
<accession>A0A840RHP8</accession>
<evidence type="ECO:0000313" key="2">
    <source>
        <dbReference type="EMBL" id="MBB5192048.1"/>
    </source>
</evidence>
<proteinExistence type="predicted"/>
<evidence type="ECO:0000313" key="3">
    <source>
        <dbReference type="Proteomes" id="UP000543030"/>
    </source>
</evidence>
<dbReference type="AlphaFoldDB" id="A0A840RHP8"/>
<organism evidence="2 3">
    <name type="scientific">Silvimonas terrae</name>
    <dbReference type="NCBI Taxonomy" id="300266"/>
    <lineage>
        <taxon>Bacteria</taxon>
        <taxon>Pseudomonadati</taxon>
        <taxon>Pseudomonadota</taxon>
        <taxon>Betaproteobacteria</taxon>
        <taxon>Neisseriales</taxon>
        <taxon>Chitinibacteraceae</taxon>
        <taxon>Silvimonas</taxon>
    </lineage>
</organism>
<dbReference type="RefSeq" id="WP_184101635.1">
    <property type="nucleotide sequence ID" value="NZ_JACHHN010000005.1"/>
</dbReference>
<evidence type="ECO:0000256" key="1">
    <source>
        <dbReference type="SAM" id="MobiDB-lite"/>
    </source>
</evidence>